<keyword evidence="3 6" id="KW-0812">Transmembrane</keyword>
<dbReference type="RefSeq" id="WP_125741497.1">
    <property type="nucleotide sequence ID" value="NZ_RCOR01000022.1"/>
</dbReference>
<evidence type="ECO:0000256" key="6">
    <source>
        <dbReference type="SAM" id="Phobius"/>
    </source>
</evidence>
<dbReference type="InterPro" id="IPR043428">
    <property type="entry name" value="LivM-like"/>
</dbReference>
<dbReference type="CDD" id="cd06581">
    <property type="entry name" value="TM_PBP1_LivM_like"/>
    <property type="match status" value="1"/>
</dbReference>
<comment type="subcellular location">
    <subcellularLocation>
        <location evidence="1">Cell membrane</location>
        <topology evidence="1">Multi-pass membrane protein</topology>
    </subcellularLocation>
</comment>
<dbReference type="InterPro" id="IPR001851">
    <property type="entry name" value="ABC_transp_permease"/>
</dbReference>
<evidence type="ECO:0000256" key="5">
    <source>
        <dbReference type="ARBA" id="ARBA00023136"/>
    </source>
</evidence>
<name>A0A3R9QS90_9CREN</name>
<evidence type="ECO:0000313" key="7">
    <source>
        <dbReference type="EMBL" id="RSN69121.1"/>
    </source>
</evidence>
<dbReference type="GO" id="GO:0015658">
    <property type="term" value="F:branched-chain amino acid transmembrane transporter activity"/>
    <property type="evidence" value="ECO:0007669"/>
    <property type="project" value="InterPro"/>
</dbReference>
<keyword evidence="4 6" id="KW-1133">Transmembrane helix</keyword>
<keyword evidence="2" id="KW-1003">Cell membrane</keyword>
<gene>
    <name evidence="7" type="ORF">D9Q81_04140</name>
</gene>
<evidence type="ECO:0000256" key="2">
    <source>
        <dbReference type="ARBA" id="ARBA00022475"/>
    </source>
</evidence>
<reference evidence="7 8" key="1">
    <citation type="submission" date="2018-10" db="EMBL/GenBank/DDBJ databases">
        <title>Co-occurring genomic capacity for anaerobic methane metabolism and dissimilatory sulfite reduction discovered in the Korarchaeota.</title>
        <authorList>
            <person name="Mckay L.J."/>
            <person name="Dlakic M."/>
            <person name="Fields M.W."/>
            <person name="Delmont T.O."/>
            <person name="Eren A.M."/>
            <person name="Jay Z.J."/>
            <person name="Klingelsmith K.B."/>
            <person name="Rusch D.B."/>
            <person name="Inskeep W.P."/>
        </authorList>
    </citation>
    <scope>NUCLEOTIDE SEQUENCE [LARGE SCALE GENOMIC DNA]</scope>
    <source>
        <strain evidence="7 8">WS</strain>
    </source>
</reference>
<evidence type="ECO:0000256" key="4">
    <source>
        <dbReference type="ARBA" id="ARBA00022989"/>
    </source>
</evidence>
<feature type="transmembrane region" description="Helical" evidence="6">
    <location>
        <begin position="313"/>
        <end position="329"/>
    </location>
</feature>
<dbReference type="Pfam" id="PF02653">
    <property type="entry name" value="BPD_transp_2"/>
    <property type="match status" value="1"/>
</dbReference>
<feature type="transmembrane region" description="Helical" evidence="6">
    <location>
        <begin position="269"/>
        <end position="292"/>
    </location>
</feature>
<feature type="transmembrane region" description="Helical" evidence="6">
    <location>
        <begin position="100"/>
        <end position="120"/>
    </location>
</feature>
<dbReference type="AlphaFoldDB" id="A0A3R9QS90"/>
<accession>A0A3R9QS90</accession>
<dbReference type="EMBL" id="RCOR01000022">
    <property type="protein sequence ID" value="RSN69121.1"/>
    <property type="molecule type" value="Genomic_DNA"/>
</dbReference>
<feature type="transmembrane region" description="Helical" evidence="6">
    <location>
        <begin position="45"/>
        <end position="69"/>
    </location>
</feature>
<sequence length="363" mass="40025">MESLIDLLTNPLLLNILVNFGIFLIVTLSLNLEAGIAGIPQFGRVLAVLVGAIGAGSIAGRLIAAYYGLPSGDEYVTGSTNIRIVEELNQRLSSNPVDSILMLILSLMIAALMGGVIGYLASYPAIRLREAYLGITLLTFGEAVQTIAKYYDPISGGTEGIMVPDVFRFVGTGQARFLFSTAVILLIAIIIYLYLQLLIRSPFGRSLKAMRDMELAAKVYGKDIVKLRTQALIIGGSIAAIGGALWTLYTMSLKAYTYNRVTWSFWPWAFMMLGGAGNNMGILIGTFIFSTLRSLIFAYKTALETIIPINPNWLEYILIGLIIVLIAMFRPQGMLPERSELPVRRERIEELRLKIIEDLREEK</sequence>
<dbReference type="PANTHER" id="PTHR30482:SF1">
    <property type="entry name" value="BRANCHED-CHAIN AMINO ACID TRANSPORT PERMEASE PROTEIN LIVM-RELATED"/>
    <property type="match status" value="1"/>
</dbReference>
<feature type="transmembrane region" description="Helical" evidence="6">
    <location>
        <begin position="177"/>
        <end position="195"/>
    </location>
</feature>
<comment type="caution">
    <text evidence="7">The sequence shown here is derived from an EMBL/GenBank/DDBJ whole genome shotgun (WGS) entry which is preliminary data.</text>
</comment>
<protein>
    <submittedName>
        <fullName evidence="7">Branched-chain amino acid ABC transporter permease</fullName>
    </submittedName>
</protein>
<feature type="transmembrane region" description="Helical" evidence="6">
    <location>
        <begin position="231"/>
        <end position="249"/>
    </location>
</feature>
<evidence type="ECO:0000313" key="8">
    <source>
        <dbReference type="Proteomes" id="UP000278149"/>
    </source>
</evidence>
<dbReference type="PANTHER" id="PTHR30482">
    <property type="entry name" value="HIGH-AFFINITY BRANCHED-CHAIN AMINO ACID TRANSPORT SYSTEM PERMEASE"/>
    <property type="match status" value="1"/>
</dbReference>
<organism evidence="7 8">
    <name type="scientific">Candidatus Korarchaeum cryptofilum</name>
    <dbReference type="NCBI Taxonomy" id="498846"/>
    <lineage>
        <taxon>Archaea</taxon>
        <taxon>Thermoproteota</taxon>
        <taxon>Candidatus Korarchaeia</taxon>
        <taxon>Candidatus Korarchaeales</taxon>
        <taxon>Candidatus Korarchaeaceae</taxon>
        <taxon>Candidatus Korarchaeum</taxon>
    </lineage>
</organism>
<dbReference type="GO" id="GO:0005886">
    <property type="term" value="C:plasma membrane"/>
    <property type="evidence" value="ECO:0007669"/>
    <property type="project" value="UniProtKB-SubCell"/>
</dbReference>
<evidence type="ECO:0000256" key="1">
    <source>
        <dbReference type="ARBA" id="ARBA00004651"/>
    </source>
</evidence>
<dbReference type="Proteomes" id="UP000278149">
    <property type="component" value="Unassembled WGS sequence"/>
</dbReference>
<evidence type="ECO:0000256" key="3">
    <source>
        <dbReference type="ARBA" id="ARBA00022692"/>
    </source>
</evidence>
<proteinExistence type="predicted"/>
<keyword evidence="5 6" id="KW-0472">Membrane</keyword>
<feature type="transmembrane region" description="Helical" evidence="6">
    <location>
        <begin position="12"/>
        <end position="33"/>
    </location>
</feature>